<dbReference type="EMBL" id="QJKK01000002">
    <property type="protein sequence ID" value="RAL26236.1"/>
    <property type="molecule type" value="Genomic_DNA"/>
</dbReference>
<dbReference type="InterPro" id="IPR017853">
    <property type="entry name" value="GH"/>
</dbReference>
<organism evidence="2 3">
    <name type="scientific">Thermoflavimicrobium daqui</name>
    <dbReference type="NCBI Taxonomy" id="2137476"/>
    <lineage>
        <taxon>Bacteria</taxon>
        <taxon>Bacillati</taxon>
        <taxon>Bacillota</taxon>
        <taxon>Bacilli</taxon>
        <taxon>Bacillales</taxon>
        <taxon>Thermoactinomycetaceae</taxon>
        <taxon>Thermoflavimicrobium</taxon>
    </lineage>
</organism>
<reference evidence="2 3" key="1">
    <citation type="submission" date="2018-06" db="EMBL/GenBank/DDBJ databases">
        <title>Thermoflavimicrobium daqus sp. nov., a thermophilic microbe isolated from Moutai-flavour Daqu.</title>
        <authorList>
            <person name="Wang X."/>
            <person name="Zhou H."/>
        </authorList>
    </citation>
    <scope>NUCLEOTIDE SEQUENCE [LARGE SCALE GENOMIC DNA]</scope>
    <source>
        <strain evidence="2 3">FBKL4.011</strain>
    </source>
</reference>
<evidence type="ECO:0000313" key="2">
    <source>
        <dbReference type="EMBL" id="RAL26236.1"/>
    </source>
</evidence>
<gene>
    <name evidence="2" type="ORF">DL897_04360</name>
</gene>
<dbReference type="Proteomes" id="UP000251213">
    <property type="component" value="Unassembled WGS sequence"/>
</dbReference>
<dbReference type="AlphaFoldDB" id="A0A364K7G1"/>
<evidence type="ECO:0000313" key="3">
    <source>
        <dbReference type="Proteomes" id="UP000251213"/>
    </source>
</evidence>
<protein>
    <recommendedName>
        <fullName evidence="4">GH26 domain-containing protein</fullName>
    </recommendedName>
</protein>
<evidence type="ECO:0000256" key="1">
    <source>
        <dbReference type="SAM" id="SignalP"/>
    </source>
</evidence>
<keyword evidence="1" id="KW-0732">Signal</keyword>
<accession>A0A364K7G1</accession>
<evidence type="ECO:0008006" key="4">
    <source>
        <dbReference type="Google" id="ProtNLM"/>
    </source>
</evidence>
<dbReference type="SUPFAM" id="SSF51445">
    <property type="entry name" value="(Trans)glycosidases"/>
    <property type="match status" value="1"/>
</dbReference>
<feature type="signal peptide" evidence="1">
    <location>
        <begin position="1"/>
        <end position="22"/>
    </location>
</feature>
<reference evidence="2 3" key="2">
    <citation type="submission" date="2018-06" db="EMBL/GenBank/DDBJ databases">
        <authorList>
            <person name="Zhirakovskaya E."/>
        </authorList>
    </citation>
    <scope>NUCLEOTIDE SEQUENCE [LARGE SCALE GENOMIC DNA]</scope>
    <source>
        <strain evidence="2 3">FBKL4.011</strain>
    </source>
</reference>
<proteinExistence type="predicted"/>
<sequence>MKRFLMIIVTFLIAMIPKDTSAATLVQNRFMYVWNADQFLGNDENQTLERNQLAKFIKDKGIQEIFFASSLELKNIESNQDPSRLQQFIAEMNKIGVKVHALGGDVKWVENDGQDAVQFLNRVKKYNQTAPINSRFAGIQFDVEPWQKQQMSIYLDAYKKMIDRVYIANDHSLKLGYAIAAWFDSPDHAQQNYYKVNQYVQQRSDYVSVMAYRDQADQIISWARGEVNYAAQIGKKVIVSIETHPIASGVTKDNTFGDGNLANMEGHLSQVYNEFKSYPNFLGIGIHAYEYYRKMK</sequence>
<comment type="caution">
    <text evidence="2">The sequence shown here is derived from an EMBL/GenBank/DDBJ whole genome shotgun (WGS) entry which is preliminary data.</text>
</comment>
<keyword evidence="3" id="KW-1185">Reference proteome</keyword>
<name>A0A364K7G1_9BACL</name>
<feature type="chain" id="PRO_5016661483" description="GH26 domain-containing protein" evidence="1">
    <location>
        <begin position="23"/>
        <end position="296"/>
    </location>
</feature>